<dbReference type="EMBL" id="JAWRVI010000075">
    <property type="protein sequence ID" value="KAK4081358.1"/>
    <property type="molecule type" value="Genomic_DNA"/>
</dbReference>
<keyword evidence="8" id="KW-1185">Reference proteome</keyword>
<evidence type="ECO:0000313" key="7">
    <source>
        <dbReference type="Proteomes" id="UP000245956"/>
    </source>
</evidence>
<evidence type="ECO:0000313" key="3">
    <source>
        <dbReference type="EMBL" id="KAK4081358.1"/>
    </source>
</evidence>
<reference evidence="5" key="1">
    <citation type="submission" date="2015-05" db="EMBL/GenBank/DDBJ databases">
        <authorList>
            <person name="Wang D.B."/>
            <person name="Wang M."/>
        </authorList>
    </citation>
    <scope>NUCLEOTIDE SEQUENCE</scope>
    <source>
        <strain evidence="5">36-1</strain>
    </source>
</reference>
<reference evidence="3" key="4">
    <citation type="submission" date="2023-11" db="EMBL/GenBank/DDBJ databases">
        <authorList>
            <person name="Beijen E."/>
            <person name="Ohm R.A."/>
        </authorList>
    </citation>
    <scope>NUCLEOTIDE SEQUENCE</scope>
    <source>
        <strain evidence="3">CBS 150709</strain>
    </source>
</reference>
<feature type="transmembrane region" description="Helical" evidence="1">
    <location>
        <begin position="268"/>
        <end position="291"/>
    </location>
</feature>
<comment type="caution">
    <text evidence="4">The sequence shown here is derived from an EMBL/GenBank/DDBJ whole genome shotgun (WGS) entry which is preliminary data.</text>
</comment>
<dbReference type="Gene3D" id="3.60.21.10">
    <property type="match status" value="1"/>
</dbReference>
<evidence type="ECO:0000313" key="4">
    <source>
        <dbReference type="EMBL" id="OAQ67389.1"/>
    </source>
</evidence>
<reference evidence="3 8" key="5">
    <citation type="journal article" date="2024" name="Microbiol. Resour. Announc.">
        <title>Genome annotations for the ascomycete fungi Trichoderma harzianum, Trichoderma aggressivum, and Purpureocillium lilacinum.</title>
        <authorList>
            <person name="Beijen E.P.W."/>
            <person name="Ohm R.A."/>
        </authorList>
    </citation>
    <scope>NUCLEOTIDE SEQUENCE [LARGE SCALE GENOMIC DNA]</scope>
    <source>
        <strain evidence="3 8">CBS 150709</strain>
    </source>
</reference>
<feature type="domain" description="Calcineurin-like phosphoesterase" evidence="2">
    <location>
        <begin position="56"/>
        <end position="245"/>
    </location>
</feature>
<dbReference type="InterPro" id="IPR029052">
    <property type="entry name" value="Metallo-depent_PP-like"/>
</dbReference>
<dbReference type="PANTHER" id="PTHR12905">
    <property type="entry name" value="METALLOPHOSPHOESTERASE"/>
    <property type="match status" value="1"/>
</dbReference>
<protein>
    <submittedName>
        <fullName evidence="4">Phosphoesterase</fullName>
    </submittedName>
</protein>
<dbReference type="InterPro" id="IPR051693">
    <property type="entry name" value="UPF0046_metallophosphoest"/>
</dbReference>
<accession>A0A179FQS9</accession>
<dbReference type="CDD" id="cd07379">
    <property type="entry name" value="MPP_239FB"/>
    <property type="match status" value="1"/>
</dbReference>
<keyword evidence="1" id="KW-1133">Transmembrane helix</keyword>
<dbReference type="Pfam" id="PF00149">
    <property type="entry name" value="Metallophos"/>
    <property type="match status" value="1"/>
</dbReference>
<evidence type="ECO:0000313" key="5">
    <source>
        <dbReference type="EMBL" id="PWI68282.1"/>
    </source>
</evidence>
<reference evidence="4 6" key="3">
    <citation type="submission" date="2016-01" db="EMBL/GenBank/DDBJ databases">
        <title>Biosynthesis of antibiotic leucinostatins and their inhibition on Phytophthora in bio-control Purpureocillium lilacinum.</title>
        <authorList>
            <person name="Wang G."/>
            <person name="Liu Z."/>
            <person name="Lin R."/>
            <person name="Li E."/>
            <person name="Mao Z."/>
            <person name="Ling J."/>
            <person name="Yin W."/>
            <person name="Xie B."/>
        </authorList>
    </citation>
    <scope>NUCLEOTIDE SEQUENCE [LARGE SCALE GENOMIC DNA]</scope>
    <source>
        <strain evidence="4">PLBJ-1</strain>
    </source>
</reference>
<name>A0A179FQS9_PURLI</name>
<evidence type="ECO:0000256" key="1">
    <source>
        <dbReference type="SAM" id="Phobius"/>
    </source>
</evidence>
<dbReference type="EMBL" id="LCWV01000015">
    <property type="protein sequence ID" value="PWI68282.1"/>
    <property type="molecule type" value="Genomic_DNA"/>
</dbReference>
<keyword evidence="1" id="KW-0472">Membrane</keyword>
<reference evidence="5 7" key="2">
    <citation type="journal article" date="2016" name="Front. Microbiol.">
        <title>Genome and transcriptome sequences reveal the specific parasitism of the nematophagous Purpureocillium lilacinum 36-1.</title>
        <authorList>
            <person name="Xie J."/>
            <person name="Li S."/>
            <person name="Mo C."/>
            <person name="Xiao X."/>
            <person name="Peng D."/>
            <person name="Wang G."/>
            <person name="Xiao Y."/>
        </authorList>
    </citation>
    <scope>NUCLEOTIDE SEQUENCE [LARGE SCALE GENOMIC DNA]</scope>
    <source>
        <strain evidence="5 7">36-1</strain>
    </source>
</reference>
<dbReference type="Proteomes" id="UP000245956">
    <property type="component" value="Unassembled WGS sequence"/>
</dbReference>
<sequence>MQSNARRGGLVSSDIKSSIALPRRRIKAIATWLLNHHPIHSHPVTQAPSDPSSPIRIVCVSDTHNTQPALPLGDILVHAGDLTENGSYAELDAQLTWLAEQPHPHKVIVAGNHDVLLDDAFLARHPARRYGDTRTKDDLTLGPPLTYLQDFPASVSVTGRDGAERRLVVYGSPWTPAYGVSAFQHARDEDPWDGVVPEGVDVLLTHGPPRGHLDRRDFHDAGCSYLAAEVFRVRPRLHVFGHIHAACGREDLVLDRARRIHDEVYAGWASWPAVALLAANVMFANIQCLLLGRKRMLARERVTTFVNAAVVGGPHSDLVNGAVVVEL</sequence>
<gene>
    <name evidence="5" type="ORF">PCL_02051</name>
    <name evidence="3" type="ORF">Purlil1_11700</name>
    <name evidence="4" type="ORF">VFPBJ_10984</name>
</gene>
<dbReference type="EMBL" id="LSBH01000012">
    <property type="protein sequence ID" value="OAQ67389.1"/>
    <property type="molecule type" value="Genomic_DNA"/>
</dbReference>
<organism evidence="4 6">
    <name type="scientific">Purpureocillium lilacinum</name>
    <name type="common">Paecilomyces lilacinus</name>
    <dbReference type="NCBI Taxonomy" id="33203"/>
    <lineage>
        <taxon>Eukaryota</taxon>
        <taxon>Fungi</taxon>
        <taxon>Dikarya</taxon>
        <taxon>Ascomycota</taxon>
        <taxon>Pezizomycotina</taxon>
        <taxon>Sordariomycetes</taxon>
        <taxon>Hypocreomycetidae</taxon>
        <taxon>Hypocreales</taxon>
        <taxon>Ophiocordycipitaceae</taxon>
        <taxon>Purpureocillium</taxon>
    </lineage>
</organism>
<evidence type="ECO:0000313" key="8">
    <source>
        <dbReference type="Proteomes" id="UP001287286"/>
    </source>
</evidence>
<keyword evidence="1" id="KW-0812">Transmembrane</keyword>
<dbReference type="SUPFAM" id="SSF56300">
    <property type="entry name" value="Metallo-dependent phosphatases"/>
    <property type="match status" value="1"/>
</dbReference>
<proteinExistence type="predicted"/>
<dbReference type="Proteomes" id="UP001287286">
    <property type="component" value="Unassembled WGS sequence"/>
</dbReference>
<dbReference type="GO" id="GO:0016787">
    <property type="term" value="F:hydrolase activity"/>
    <property type="evidence" value="ECO:0007669"/>
    <property type="project" value="InterPro"/>
</dbReference>
<dbReference type="InterPro" id="IPR004843">
    <property type="entry name" value="Calcineurin-like_PHP"/>
</dbReference>
<dbReference type="PANTHER" id="PTHR12905:SF0">
    <property type="entry name" value="CALCINEURIN-LIKE PHOSPHOESTERASE DOMAIN-CONTAINING PROTEIN"/>
    <property type="match status" value="1"/>
</dbReference>
<evidence type="ECO:0000313" key="6">
    <source>
        <dbReference type="Proteomes" id="UP000078240"/>
    </source>
</evidence>
<dbReference type="AlphaFoldDB" id="A0A179FQS9"/>
<evidence type="ECO:0000259" key="2">
    <source>
        <dbReference type="Pfam" id="PF00149"/>
    </source>
</evidence>
<dbReference type="Proteomes" id="UP000078240">
    <property type="component" value="Unassembled WGS sequence"/>
</dbReference>